<dbReference type="InterPro" id="IPR027379">
    <property type="entry name" value="CLS_N"/>
</dbReference>
<comment type="caution">
    <text evidence="9">The sequence shown here is derived from an EMBL/GenBank/DDBJ whole genome shotgun (WGS) entry which is preliminary data.</text>
</comment>
<sequence>MPRLAVIVVAAAIVFWIYTIVDCALFDRLRVRGLRKGWWVALVILVPVVGGVLWFVIGRGRRSRSGRSLAPDDDAEFLRRLGSDAVQEERIRRLEQELADLDDDPGAGDDGHDSGAGHPSRGDRGPHDPEAPGEPGQPGRPHD</sequence>
<proteinExistence type="predicted"/>
<keyword evidence="5 7" id="KW-0472">Membrane</keyword>
<evidence type="ECO:0000256" key="6">
    <source>
        <dbReference type="SAM" id="MobiDB-lite"/>
    </source>
</evidence>
<name>A0A918FEJ4_AGRME</name>
<evidence type="ECO:0000256" key="5">
    <source>
        <dbReference type="ARBA" id="ARBA00023136"/>
    </source>
</evidence>
<feature type="region of interest" description="Disordered" evidence="6">
    <location>
        <begin position="97"/>
        <end position="143"/>
    </location>
</feature>
<protein>
    <recommendedName>
        <fullName evidence="8">Cardiolipin synthase N-terminal domain-containing protein</fullName>
    </recommendedName>
</protein>
<evidence type="ECO:0000256" key="2">
    <source>
        <dbReference type="ARBA" id="ARBA00022475"/>
    </source>
</evidence>
<reference evidence="9" key="2">
    <citation type="submission" date="2020-09" db="EMBL/GenBank/DDBJ databases">
        <authorList>
            <person name="Sun Q."/>
            <person name="Ohkuma M."/>
        </authorList>
    </citation>
    <scope>NUCLEOTIDE SEQUENCE</scope>
    <source>
        <strain evidence="9">JCM 3346</strain>
    </source>
</reference>
<evidence type="ECO:0000256" key="3">
    <source>
        <dbReference type="ARBA" id="ARBA00022692"/>
    </source>
</evidence>
<dbReference type="Proteomes" id="UP000610303">
    <property type="component" value="Unassembled WGS sequence"/>
</dbReference>
<feature type="compositionally biased region" description="Acidic residues" evidence="6">
    <location>
        <begin position="97"/>
        <end position="107"/>
    </location>
</feature>
<reference evidence="9" key="1">
    <citation type="journal article" date="2014" name="Int. J. Syst. Evol. Microbiol.">
        <title>Complete genome sequence of Corynebacterium casei LMG S-19264T (=DSM 44701T), isolated from a smear-ripened cheese.</title>
        <authorList>
            <consortium name="US DOE Joint Genome Institute (JGI-PGF)"/>
            <person name="Walter F."/>
            <person name="Albersmeier A."/>
            <person name="Kalinowski J."/>
            <person name="Ruckert C."/>
        </authorList>
    </citation>
    <scope>NUCLEOTIDE SEQUENCE</scope>
    <source>
        <strain evidence="9">JCM 3346</strain>
    </source>
</reference>
<keyword evidence="10" id="KW-1185">Reference proteome</keyword>
<dbReference type="GO" id="GO:0005886">
    <property type="term" value="C:plasma membrane"/>
    <property type="evidence" value="ECO:0007669"/>
    <property type="project" value="UniProtKB-SubCell"/>
</dbReference>
<evidence type="ECO:0000256" key="4">
    <source>
        <dbReference type="ARBA" id="ARBA00022989"/>
    </source>
</evidence>
<gene>
    <name evidence="9" type="ORF">GCM10010196_23180</name>
</gene>
<evidence type="ECO:0000259" key="8">
    <source>
        <dbReference type="Pfam" id="PF13396"/>
    </source>
</evidence>
<keyword evidence="2" id="KW-1003">Cell membrane</keyword>
<dbReference type="Pfam" id="PF13396">
    <property type="entry name" value="PLDc_N"/>
    <property type="match status" value="1"/>
</dbReference>
<evidence type="ECO:0000256" key="1">
    <source>
        <dbReference type="ARBA" id="ARBA00004651"/>
    </source>
</evidence>
<feature type="compositionally biased region" description="Basic and acidic residues" evidence="6">
    <location>
        <begin position="109"/>
        <end position="130"/>
    </location>
</feature>
<dbReference type="RefSeq" id="WP_189085507.1">
    <property type="nucleotide sequence ID" value="NZ_BMRJ01000002.1"/>
</dbReference>
<keyword evidence="3 7" id="KW-0812">Transmembrane</keyword>
<keyword evidence="4 7" id="KW-1133">Transmembrane helix</keyword>
<organism evidence="9 10">
    <name type="scientific">Agromyces mediolanus</name>
    <name type="common">Corynebacterium mediolanum</name>
    <dbReference type="NCBI Taxonomy" id="41986"/>
    <lineage>
        <taxon>Bacteria</taxon>
        <taxon>Bacillati</taxon>
        <taxon>Actinomycetota</taxon>
        <taxon>Actinomycetes</taxon>
        <taxon>Micrococcales</taxon>
        <taxon>Microbacteriaceae</taxon>
        <taxon>Agromyces</taxon>
    </lineage>
</organism>
<dbReference type="EMBL" id="BMRJ01000002">
    <property type="protein sequence ID" value="GGR28714.1"/>
    <property type="molecule type" value="Genomic_DNA"/>
</dbReference>
<dbReference type="AlphaFoldDB" id="A0A918FEJ4"/>
<comment type="subcellular location">
    <subcellularLocation>
        <location evidence="1">Cell membrane</location>
        <topology evidence="1">Multi-pass membrane protein</topology>
    </subcellularLocation>
</comment>
<accession>A0A918FEJ4</accession>
<evidence type="ECO:0000313" key="10">
    <source>
        <dbReference type="Proteomes" id="UP000610303"/>
    </source>
</evidence>
<evidence type="ECO:0000256" key="7">
    <source>
        <dbReference type="SAM" id="Phobius"/>
    </source>
</evidence>
<feature type="transmembrane region" description="Helical" evidence="7">
    <location>
        <begin position="39"/>
        <end position="57"/>
    </location>
</feature>
<feature type="domain" description="Cardiolipin synthase N-terminal" evidence="8">
    <location>
        <begin position="14"/>
        <end position="59"/>
    </location>
</feature>
<evidence type="ECO:0000313" key="9">
    <source>
        <dbReference type="EMBL" id="GGR28714.1"/>
    </source>
</evidence>